<name>A0ABX0XEX8_9BACT</name>
<dbReference type="InterPro" id="IPR009057">
    <property type="entry name" value="Homeodomain-like_sf"/>
</dbReference>
<keyword evidence="3" id="KW-1185">Reference proteome</keyword>
<protein>
    <submittedName>
        <fullName evidence="2">Transposase</fullName>
    </submittedName>
</protein>
<evidence type="ECO:0000313" key="2">
    <source>
        <dbReference type="EMBL" id="NJC27881.1"/>
    </source>
</evidence>
<evidence type="ECO:0000313" key="3">
    <source>
        <dbReference type="Proteomes" id="UP000770785"/>
    </source>
</evidence>
<dbReference type="RefSeq" id="WP_168039389.1">
    <property type="nucleotide sequence ID" value="NZ_JAATJH010000006.1"/>
</dbReference>
<dbReference type="EMBL" id="JAATJH010000006">
    <property type="protein sequence ID" value="NJC27881.1"/>
    <property type="molecule type" value="Genomic_DNA"/>
</dbReference>
<accession>A0ABX0XEX8</accession>
<gene>
    <name evidence="2" type="ORF">GGR27_003399</name>
</gene>
<feature type="region of interest" description="Disordered" evidence="1">
    <location>
        <begin position="130"/>
        <end position="153"/>
    </location>
</feature>
<dbReference type="SUPFAM" id="SSF46689">
    <property type="entry name" value="Homeodomain-like"/>
    <property type="match status" value="1"/>
</dbReference>
<organism evidence="2 3">
    <name type="scientific">Neolewinella antarctica</name>
    <dbReference type="NCBI Taxonomy" id="442734"/>
    <lineage>
        <taxon>Bacteria</taxon>
        <taxon>Pseudomonadati</taxon>
        <taxon>Bacteroidota</taxon>
        <taxon>Saprospiria</taxon>
        <taxon>Saprospirales</taxon>
        <taxon>Lewinellaceae</taxon>
        <taxon>Neolewinella</taxon>
    </lineage>
</organism>
<comment type="caution">
    <text evidence="2">The sequence shown here is derived from an EMBL/GenBank/DDBJ whole genome shotgun (WGS) entry which is preliminary data.</text>
</comment>
<evidence type="ECO:0000256" key="1">
    <source>
        <dbReference type="SAM" id="MobiDB-lite"/>
    </source>
</evidence>
<sequence>MASRYVTLSADENAALMKGWKTGSKHTFRSRCNMILLSNQGYGMVEIASMEGATRQSVAGWFNWCEAHGIEGLRTGKGQGRPPIVRIDNKKAIDKIEKLVEKYPQKLSQALEQIEKFTGKPMSKKTLKRILKKTAGPGNASAVNQPSGRPKLK</sequence>
<reference evidence="2 3" key="1">
    <citation type="submission" date="2020-03" db="EMBL/GenBank/DDBJ databases">
        <title>Genomic Encyclopedia of Type Strains, Phase IV (KMG-IV): sequencing the most valuable type-strain genomes for metagenomic binning, comparative biology and taxonomic classification.</title>
        <authorList>
            <person name="Goeker M."/>
        </authorList>
    </citation>
    <scope>NUCLEOTIDE SEQUENCE [LARGE SCALE GENOMIC DNA]</scope>
    <source>
        <strain evidence="2 3">DSM 105096</strain>
    </source>
</reference>
<dbReference type="Proteomes" id="UP000770785">
    <property type="component" value="Unassembled WGS sequence"/>
</dbReference>
<proteinExistence type="predicted"/>